<dbReference type="Gene3D" id="3.40.50.12370">
    <property type="match status" value="1"/>
</dbReference>
<dbReference type="CDD" id="cd00293">
    <property type="entry name" value="USP-like"/>
    <property type="match status" value="1"/>
</dbReference>
<evidence type="ECO:0000256" key="1">
    <source>
        <dbReference type="ARBA" id="ARBA00008791"/>
    </source>
</evidence>
<dbReference type="Proteomes" id="UP000198990">
    <property type="component" value="Unassembled WGS sequence"/>
</dbReference>
<feature type="domain" description="UspA" evidence="2">
    <location>
        <begin position="2"/>
        <end position="146"/>
    </location>
</feature>
<dbReference type="PANTHER" id="PTHR46268">
    <property type="entry name" value="STRESS RESPONSE PROTEIN NHAX"/>
    <property type="match status" value="1"/>
</dbReference>
<dbReference type="InterPro" id="IPR006015">
    <property type="entry name" value="Universal_stress_UspA"/>
</dbReference>
<dbReference type="SUPFAM" id="SSF52402">
    <property type="entry name" value="Adenine nucleotide alpha hydrolases-like"/>
    <property type="match status" value="2"/>
</dbReference>
<protein>
    <submittedName>
        <fullName evidence="3">Nucleotide-binding universal stress protein, UspA family</fullName>
    </submittedName>
</protein>
<proteinExistence type="inferred from homology"/>
<name>A0A1H7NQW5_9FLAO</name>
<dbReference type="Pfam" id="PF00582">
    <property type="entry name" value="Usp"/>
    <property type="match status" value="1"/>
</dbReference>
<keyword evidence="4" id="KW-1185">Reference proteome</keyword>
<dbReference type="AlphaFoldDB" id="A0A1H7NQW5"/>
<dbReference type="EMBL" id="FNZN01000003">
    <property type="protein sequence ID" value="SEL25923.1"/>
    <property type="molecule type" value="Genomic_DNA"/>
</dbReference>
<dbReference type="PRINTS" id="PR01438">
    <property type="entry name" value="UNVRSLSTRESS"/>
</dbReference>
<evidence type="ECO:0000313" key="3">
    <source>
        <dbReference type="EMBL" id="SEL25923.1"/>
    </source>
</evidence>
<accession>A0A1H7NQW5</accession>
<reference evidence="4" key="1">
    <citation type="submission" date="2016-10" db="EMBL/GenBank/DDBJ databases">
        <authorList>
            <person name="Varghese N."/>
            <person name="Submissions S."/>
        </authorList>
    </citation>
    <scope>NUCLEOTIDE SEQUENCE [LARGE SCALE GENOMIC DNA]</scope>
    <source>
        <strain evidence="4">DSM 16471</strain>
    </source>
</reference>
<dbReference type="InterPro" id="IPR006016">
    <property type="entry name" value="UspA"/>
</dbReference>
<evidence type="ECO:0000259" key="2">
    <source>
        <dbReference type="Pfam" id="PF00582"/>
    </source>
</evidence>
<dbReference type="RefSeq" id="WP_091622493.1">
    <property type="nucleotide sequence ID" value="NZ_FNZN01000003.1"/>
</dbReference>
<dbReference type="OrthoDB" id="9788959at2"/>
<dbReference type="PANTHER" id="PTHR46268:SF22">
    <property type="entry name" value="SENSOR PROTEIN KDPD-RELATED"/>
    <property type="match status" value="1"/>
</dbReference>
<comment type="similarity">
    <text evidence="1">Belongs to the universal stress protein A family.</text>
</comment>
<evidence type="ECO:0000313" key="4">
    <source>
        <dbReference type="Proteomes" id="UP000198990"/>
    </source>
</evidence>
<dbReference type="STRING" id="228957.SAMN04488008_103255"/>
<sequence length="278" mass="31509">MSRILLPTDFSDNSKEAIRYALKVYKDVKTTFYLLHTYTPPVYQTEYIIGSPGQIGLGDILQESSMTQLEKLKDSLERQYPNPIHTIIVHSAFNTLISEVLETVAAENIDVIVMGTKGVTGATEILFGTHTVHVIKKAKCPVIAVPPNFDYEAPKEILFPTDYEIEYKKGNMETLLAIATKHKSRINVMHVRAGYNLTTIQEKHKATLEKLLGNQALFHELPDNGIIEAINEFQIKQKINLLVMVKNKHTFLERLFIEPIIKKIGLHITVPFMVLPQN</sequence>
<organism evidence="3 4">
    <name type="scientific">Maribacter orientalis</name>
    <dbReference type="NCBI Taxonomy" id="228957"/>
    <lineage>
        <taxon>Bacteria</taxon>
        <taxon>Pseudomonadati</taxon>
        <taxon>Bacteroidota</taxon>
        <taxon>Flavobacteriia</taxon>
        <taxon>Flavobacteriales</taxon>
        <taxon>Flavobacteriaceae</taxon>
        <taxon>Maribacter</taxon>
    </lineage>
</organism>
<gene>
    <name evidence="3" type="ORF">SAMN04488008_103255</name>
</gene>